<accession>A0A6J3M3T6</accession>
<evidence type="ECO:0000313" key="3">
    <source>
        <dbReference type="Proteomes" id="UP000504637"/>
    </source>
</evidence>
<dbReference type="Proteomes" id="UP000504637">
    <property type="component" value="Unplaced"/>
</dbReference>
<reference evidence="4" key="3">
    <citation type="submission" date="2025-08" db="UniProtKB">
        <authorList>
            <consortium name="RefSeq"/>
        </authorList>
    </citation>
    <scope>IDENTIFICATION</scope>
    <source>
        <strain evidence="4">CBS 342.82</strain>
    </source>
</reference>
<dbReference type="PANTHER" id="PTHR31571">
    <property type="entry name" value="ALTERED INHERITANCE OF MITOCHONDRIA PROTEIN 6"/>
    <property type="match status" value="1"/>
</dbReference>
<evidence type="ECO:0000256" key="2">
    <source>
        <dbReference type="SAM" id="SignalP"/>
    </source>
</evidence>
<dbReference type="GO" id="GO:0008081">
    <property type="term" value="F:phosphoric diester hydrolase activity"/>
    <property type="evidence" value="ECO:0007669"/>
    <property type="project" value="InterPro"/>
</dbReference>
<dbReference type="PANTHER" id="PTHR31571:SF5">
    <property type="entry name" value="ALTERED INHERITANCE OF MITOCHONDRIA PROTEIN 6"/>
    <property type="match status" value="1"/>
</dbReference>
<keyword evidence="2" id="KW-0732">Signal</keyword>
<sequence>MLLSTLLSTTLALAGVTSAQGYDLPLSAPLQSILYNARNSSLTRYPTQLTQGIIPIAIHSHNDYWRPVPFYSALSVGAYSIEADVWLLNGTLYVGHEISALTPARTFHSLYIAPLLDTLRRQNPNTTFVSSASTRNGVYDTASTQTLYLFVDVKTDGPTTWPAVISALQPLRSAGFLARVENGSSSIVPGAVTVIGTGNTPLNQIQGVSPRDYFYDAPIPTLNSTFANITAAVSPIASTNFAAQFGDVRNQTFNASQLALLQAQVKTAHSKGIMVRYWNQPGWPVGTRNAVWRTLWDARVDLLNVDDLEGVVNFWENRG</sequence>
<dbReference type="InterPro" id="IPR017946">
    <property type="entry name" value="PLC-like_Pdiesterase_TIM-brl"/>
</dbReference>
<name>A0A6J3M3T6_9PEZI</name>
<feature type="signal peptide" evidence="2">
    <location>
        <begin position="1"/>
        <end position="21"/>
    </location>
</feature>
<dbReference type="RefSeq" id="XP_033459599.1">
    <property type="nucleotide sequence ID" value="XM_033604767.1"/>
</dbReference>
<feature type="chain" id="PRO_5026792598" description="Altered inheritance of mitochondria protein 6" evidence="2">
    <location>
        <begin position="22"/>
        <end position="319"/>
    </location>
</feature>
<organism evidence="4">
    <name type="scientific">Dissoconium aciculare CBS 342.82</name>
    <dbReference type="NCBI Taxonomy" id="1314786"/>
    <lineage>
        <taxon>Eukaryota</taxon>
        <taxon>Fungi</taxon>
        <taxon>Dikarya</taxon>
        <taxon>Ascomycota</taxon>
        <taxon>Pezizomycotina</taxon>
        <taxon>Dothideomycetes</taxon>
        <taxon>Dothideomycetidae</taxon>
        <taxon>Mycosphaerellales</taxon>
        <taxon>Dissoconiaceae</taxon>
        <taxon>Dissoconium</taxon>
    </lineage>
</organism>
<dbReference type="GO" id="GO:0006629">
    <property type="term" value="P:lipid metabolic process"/>
    <property type="evidence" value="ECO:0007669"/>
    <property type="project" value="InterPro"/>
</dbReference>
<dbReference type="InterPro" id="IPR051236">
    <property type="entry name" value="HAT_RTT109-like"/>
</dbReference>
<gene>
    <name evidence="4" type="ORF">K489DRAFT_379930</name>
</gene>
<reference evidence="4" key="2">
    <citation type="submission" date="2020-04" db="EMBL/GenBank/DDBJ databases">
        <authorList>
            <consortium name="NCBI Genome Project"/>
        </authorList>
    </citation>
    <scope>NUCLEOTIDE SEQUENCE</scope>
    <source>
        <strain evidence="4">CBS 342.82</strain>
    </source>
</reference>
<dbReference type="GeneID" id="54362567"/>
<evidence type="ECO:0000313" key="4">
    <source>
        <dbReference type="RefSeq" id="XP_033459599.1"/>
    </source>
</evidence>
<dbReference type="SUPFAM" id="SSF51695">
    <property type="entry name" value="PLC-like phosphodiesterases"/>
    <property type="match status" value="1"/>
</dbReference>
<evidence type="ECO:0008006" key="5">
    <source>
        <dbReference type="Google" id="ProtNLM"/>
    </source>
</evidence>
<proteinExistence type="inferred from homology"/>
<evidence type="ECO:0000256" key="1">
    <source>
        <dbReference type="ARBA" id="ARBA00008858"/>
    </source>
</evidence>
<dbReference type="AlphaFoldDB" id="A0A6J3M3T6"/>
<comment type="similarity">
    <text evidence="1">Belongs to the AIM6 family.</text>
</comment>
<reference evidence="4" key="1">
    <citation type="submission" date="2020-01" db="EMBL/GenBank/DDBJ databases">
        <authorList>
            <consortium name="DOE Joint Genome Institute"/>
            <person name="Haridas S."/>
            <person name="Albert R."/>
            <person name="Binder M."/>
            <person name="Bloem J."/>
            <person name="Labutti K."/>
            <person name="Salamov A."/>
            <person name="Andreopoulos B."/>
            <person name="Baker S.E."/>
            <person name="Barry K."/>
            <person name="Bills G."/>
            <person name="Bluhm B.H."/>
            <person name="Cannon C."/>
            <person name="Castanera R."/>
            <person name="Culley D.E."/>
            <person name="Daum C."/>
            <person name="Ezra D."/>
            <person name="Gonzalez J.B."/>
            <person name="Henrissat B."/>
            <person name="Kuo A."/>
            <person name="Liang C."/>
            <person name="Lipzen A."/>
            <person name="Lutzoni F."/>
            <person name="Magnuson J."/>
            <person name="Mondo S."/>
            <person name="Nolan M."/>
            <person name="Ohm R."/>
            <person name="Pangilinan J."/>
            <person name="Park H.-J."/>
            <person name="Ramirez L."/>
            <person name="Alfaro M."/>
            <person name="Sun H."/>
            <person name="Tritt A."/>
            <person name="Yoshinaga Y."/>
            <person name="Zwiers L.-H."/>
            <person name="Turgeon B.G."/>
            <person name="Goodwin S.B."/>
            <person name="Spatafora J.W."/>
            <person name="Crous P.W."/>
            <person name="Grigoriev I.V."/>
        </authorList>
    </citation>
    <scope>NUCLEOTIDE SEQUENCE</scope>
    <source>
        <strain evidence="4">CBS 342.82</strain>
    </source>
</reference>
<protein>
    <recommendedName>
        <fullName evidence="5">Altered inheritance of mitochondria protein 6</fullName>
    </recommendedName>
</protein>
<dbReference type="OrthoDB" id="4153866at2759"/>
<keyword evidence="3" id="KW-1185">Reference proteome</keyword>